<sequence>MMVVEFTFTAGTVAPVHHHPHEQVGYVVSGDLTLLMEGKEDEHLTAGASYYVPSNVPHGVIIHADTVLVDVFTPQREDFLPA</sequence>
<dbReference type="KEGG" id="prv:G7070_00690"/>
<dbReference type="InterPro" id="IPR011051">
    <property type="entry name" value="RmlC_Cupin_sf"/>
</dbReference>
<evidence type="ECO:0000313" key="3">
    <source>
        <dbReference type="Proteomes" id="UP000501058"/>
    </source>
</evidence>
<dbReference type="SUPFAM" id="SSF51182">
    <property type="entry name" value="RmlC-like cupins"/>
    <property type="match status" value="1"/>
</dbReference>
<evidence type="ECO:0000313" key="2">
    <source>
        <dbReference type="EMBL" id="QIK71070.1"/>
    </source>
</evidence>
<keyword evidence="3" id="KW-1185">Reference proteome</keyword>
<dbReference type="InterPro" id="IPR052535">
    <property type="entry name" value="Bacilysin_H2HPP_isomerase"/>
</dbReference>
<dbReference type="InterPro" id="IPR014710">
    <property type="entry name" value="RmlC-like_jellyroll"/>
</dbReference>
<proteinExistence type="predicted"/>
<accession>A0A6G7Y2L0</accession>
<dbReference type="CDD" id="cd02238">
    <property type="entry name" value="cupin_KdgF"/>
    <property type="match status" value="1"/>
</dbReference>
<dbReference type="Proteomes" id="UP000501058">
    <property type="component" value="Chromosome"/>
</dbReference>
<dbReference type="InterPro" id="IPR025499">
    <property type="entry name" value="KdgF"/>
</dbReference>
<dbReference type="Pfam" id="PF07883">
    <property type="entry name" value="Cupin_2"/>
    <property type="match status" value="1"/>
</dbReference>
<dbReference type="InterPro" id="IPR013096">
    <property type="entry name" value="Cupin_2"/>
</dbReference>
<dbReference type="EMBL" id="CP049865">
    <property type="protein sequence ID" value="QIK71070.1"/>
    <property type="molecule type" value="Genomic_DNA"/>
</dbReference>
<dbReference type="PIRSF" id="PIRSF029883">
    <property type="entry name" value="KdgF"/>
    <property type="match status" value="1"/>
</dbReference>
<dbReference type="AlphaFoldDB" id="A0A6G7Y2L0"/>
<dbReference type="Gene3D" id="2.60.120.10">
    <property type="entry name" value="Jelly Rolls"/>
    <property type="match status" value="1"/>
</dbReference>
<gene>
    <name evidence="2" type="ORF">G7070_00690</name>
</gene>
<feature type="domain" description="Cupin type-2" evidence="1">
    <location>
        <begin position="5"/>
        <end position="68"/>
    </location>
</feature>
<name>A0A6G7Y2L0_9ACTN</name>
<dbReference type="RefSeq" id="WP_166231025.1">
    <property type="nucleotide sequence ID" value="NZ_CP049865.1"/>
</dbReference>
<dbReference type="PANTHER" id="PTHR40112">
    <property type="entry name" value="H2HPP ISOMERASE"/>
    <property type="match status" value="1"/>
</dbReference>
<evidence type="ECO:0000259" key="1">
    <source>
        <dbReference type="Pfam" id="PF07883"/>
    </source>
</evidence>
<organism evidence="2 3">
    <name type="scientific">Propioniciclava coleopterorum</name>
    <dbReference type="NCBI Taxonomy" id="2714937"/>
    <lineage>
        <taxon>Bacteria</taxon>
        <taxon>Bacillati</taxon>
        <taxon>Actinomycetota</taxon>
        <taxon>Actinomycetes</taxon>
        <taxon>Propionibacteriales</taxon>
        <taxon>Propionibacteriaceae</taxon>
        <taxon>Propioniciclava</taxon>
    </lineage>
</organism>
<protein>
    <submittedName>
        <fullName evidence="2">Cupin domain-containing protein</fullName>
    </submittedName>
</protein>
<reference evidence="2 3" key="1">
    <citation type="submission" date="2020-03" db="EMBL/GenBank/DDBJ databases">
        <title>Propioniciclava sp. nov., isolated from Hydrophilus acuminatus.</title>
        <authorList>
            <person name="Hyun D.-W."/>
            <person name="Bae J.-W."/>
        </authorList>
    </citation>
    <scope>NUCLEOTIDE SEQUENCE [LARGE SCALE GENOMIC DNA]</scope>
    <source>
        <strain evidence="2 3">HDW11</strain>
    </source>
</reference>
<dbReference type="PANTHER" id="PTHR40112:SF1">
    <property type="entry name" value="H2HPP ISOMERASE"/>
    <property type="match status" value="1"/>
</dbReference>